<reference evidence="1" key="2">
    <citation type="submission" date="2020-11" db="EMBL/GenBank/DDBJ databases">
        <authorList>
            <person name="McCartney M.A."/>
            <person name="Auch B."/>
            <person name="Kono T."/>
            <person name="Mallez S."/>
            <person name="Becker A."/>
            <person name="Gohl D.M."/>
            <person name="Silverstein K.A.T."/>
            <person name="Koren S."/>
            <person name="Bechman K.B."/>
            <person name="Herman A."/>
            <person name="Abrahante J.E."/>
            <person name="Garbe J."/>
        </authorList>
    </citation>
    <scope>NUCLEOTIDE SEQUENCE</scope>
    <source>
        <strain evidence="1">Duluth1</strain>
        <tissue evidence="1">Whole animal</tissue>
    </source>
</reference>
<keyword evidence="2" id="KW-1185">Reference proteome</keyword>
<protein>
    <submittedName>
        <fullName evidence="1">Uncharacterized protein</fullName>
    </submittedName>
</protein>
<dbReference type="AlphaFoldDB" id="A0A9D4EBE6"/>
<accession>A0A9D4EBE6</accession>
<sequence>MTNLLFKFHDDRTINVASRVLTRKNVPHPGGHVFQQTGTIFELYQDIIGTSFLIRFHEDQTINVSSRVLTRFYYSHIMTYIIRTDVLTKFHAEINFLTAWGFVFQQTGISFYYSHIWKNAPHPGGHVFQPTRTIFILVQDIIGANLLTNHIMKNASPIEAMFFSRNLNHFRTHQDIITTKVLTKFYDDRTINVTFIVLTRKNAPPPGGHVFQATVTI</sequence>
<comment type="caution">
    <text evidence="1">The sequence shown here is derived from an EMBL/GenBank/DDBJ whole genome shotgun (WGS) entry which is preliminary data.</text>
</comment>
<name>A0A9D4EBE6_DREPO</name>
<evidence type="ECO:0000313" key="1">
    <source>
        <dbReference type="EMBL" id="KAH3775097.1"/>
    </source>
</evidence>
<dbReference type="EMBL" id="JAIWYP010000009">
    <property type="protein sequence ID" value="KAH3775097.1"/>
    <property type="molecule type" value="Genomic_DNA"/>
</dbReference>
<evidence type="ECO:0000313" key="2">
    <source>
        <dbReference type="Proteomes" id="UP000828390"/>
    </source>
</evidence>
<dbReference type="Proteomes" id="UP000828390">
    <property type="component" value="Unassembled WGS sequence"/>
</dbReference>
<reference evidence="1" key="1">
    <citation type="journal article" date="2019" name="bioRxiv">
        <title>The Genome of the Zebra Mussel, Dreissena polymorpha: A Resource for Invasive Species Research.</title>
        <authorList>
            <person name="McCartney M.A."/>
            <person name="Auch B."/>
            <person name="Kono T."/>
            <person name="Mallez S."/>
            <person name="Zhang Y."/>
            <person name="Obille A."/>
            <person name="Becker A."/>
            <person name="Abrahante J.E."/>
            <person name="Garbe J."/>
            <person name="Badalamenti J.P."/>
            <person name="Herman A."/>
            <person name="Mangelson H."/>
            <person name="Liachko I."/>
            <person name="Sullivan S."/>
            <person name="Sone E.D."/>
            <person name="Koren S."/>
            <person name="Silverstein K.A.T."/>
            <person name="Beckman K.B."/>
            <person name="Gohl D.M."/>
        </authorList>
    </citation>
    <scope>NUCLEOTIDE SEQUENCE</scope>
    <source>
        <strain evidence="1">Duluth1</strain>
        <tissue evidence="1">Whole animal</tissue>
    </source>
</reference>
<proteinExistence type="predicted"/>
<organism evidence="1 2">
    <name type="scientific">Dreissena polymorpha</name>
    <name type="common">Zebra mussel</name>
    <name type="synonym">Mytilus polymorpha</name>
    <dbReference type="NCBI Taxonomy" id="45954"/>
    <lineage>
        <taxon>Eukaryota</taxon>
        <taxon>Metazoa</taxon>
        <taxon>Spiralia</taxon>
        <taxon>Lophotrochozoa</taxon>
        <taxon>Mollusca</taxon>
        <taxon>Bivalvia</taxon>
        <taxon>Autobranchia</taxon>
        <taxon>Heteroconchia</taxon>
        <taxon>Euheterodonta</taxon>
        <taxon>Imparidentia</taxon>
        <taxon>Neoheterodontei</taxon>
        <taxon>Myida</taxon>
        <taxon>Dreissenoidea</taxon>
        <taxon>Dreissenidae</taxon>
        <taxon>Dreissena</taxon>
    </lineage>
</organism>
<gene>
    <name evidence="1" type="ORF">DPMN_176494</name>
</gene>